<evidence type="ECO:0000256" key="4">
    <source>
        <dbReference type="ARBA" id="ARBA00022692"/>
    </source>
</evidence>
<evidence type="ECO:0000256" key="2">
    <source>
        <dbReference type="ARBA" id="ARBA00008163"/>
    </source>
</evidence>
<name>A0A4R3VI91_ROSSA</name>
<keyword evidence="5 8" id="KW-0732">Signal</keyword>
<dbReference type="GO" id="GO:0009279">
    <property type="term" value="C:cell outer membrane"/>
    <property type="evidence" value="ECO:0007669"/>
    <property type="project" value="UniProtKB-SubCell"/>
</dbReference>
<dbReference type="InterPro" id="IPR005017">
    <property type="entry name" value="OMPP1/FadL/TodX"/>
</dbReference>
<evidence type="ECO:0000313" key="9">
    <source>
        <dbReference type="EMBL" id="TCV03833.1"/>
    </source>
</evidence>
<evidence type="ECO:0000256" key="8">
    <source>
        <dbReference type="SAM" id="SignalP"/>
    </source>
</evidence>
<evidence type="ECO:0000256" key="6">
    <source>
        <dbReference type="ARBA" id="ARBA00023136"/>
    </source>
</evidence>
<dbReference type="Proteomes" id="UP000295110">
    <property type="component" value="Unassembled WGS sequence"/>
</dbReference>
<reference evidence="9 10" key="1">
    <citation type="submission" date="2019-03" db="EMBL/GenBank/DDBJ databases">
        <title>Genomic Encyclopedia of Type Strains, Phase IV (KMG-IV): sequencing the most valuable type-strain genomes for metagenomic binning, comparative biology and taxonomic classification.</title>
        <authorList>
            <person name="Goeker M."/>
        </authorList>
    </citation>
    <scope>NUCLEOTIDE SEQUENCE [LARGE SCALE GENOMIC DNA]</scope>
    <source>
        <strain evidence="9 10">DSM 654</strain>
    </source>
</reference>
<accession>A0A4R3VI91</accession>
<organism evidence="9 10">
    <name type="scientific">Roseateles saccharophilus</name>
    <name type="common">Pseudomonas saccharophila</name>
    <dbReference type="NCBI Taxonomy" id="304"/>
    <lineage>
        <taxon>Bacteria</taxon>
        <taxon>Pseudomonadati</taxon>
        <taxon>Pseudomonadota</taxon>
        <taxon>Betaproteobacteria</taxon>
        <taxon>Burkholderiales</taxon>
        <taxon>Sphaerotilaceae</taxon>
        <taxon>Roseateles</taxon>
    </lineage>
</organism>
<keyword evidence="6" id="KW-0472">Membrane</keyword>
<keyword evidence="4" id="KW-0812">Transmembrane</keyword>
<dbReference type="PANTHER" id="PTHR35093:SF8">
    <property type="entry name" value="OUTER MEMBRANE PROTEIN NMB0088-RELATED"/>
    <property type="match status" value="1"/>
</dbReference>
<feature type="chain" id="PRO_5020712170" evidence="8">
    <location>
        <begin position="28"/>
        <end position="490"/>
    </location>
</feature>
<dbReference type="EMBL" id="SMBU01000002">
    <property type="protein sequence ID" value="TCV03833.1"/>
    <property type="molecule type" value="Genomic_DNA"/>
</dbReference>
<dbReference type="Gene3D" id="2.40.160.60">
    <property type="entry name" value="Outer membrane protein transport protein (OMPP1/FadL/TodX)"/>
    <property type="match status" value="1"/>
</dbReference>
<evidence type="ECO:0000256" key="5">
    <source>
        <dbReference type="ARBA" id="ARBA00022729"/>
    </source>
</evidence>
<proteinExistence type="inferred from homology"/>
<evidence type="ECO:0000313" key="10">
    <source>
        <dbReference type="Proteomes" id="UP000295110"/>
    </source>
</evidence>
<comment type="similarity">
    <text evidence="2">Belongs to the OmpP1/FadL family.</text>
</comment>
<gene>
    <name evidence="9" type="ORF">EV671_100294</name>
</gene>
<keyword evidence="10" id="KW-1185">Reference proteome</keyword>
<keyword evidence="3" id="KW-1134">Transmembrane beta strand</keyword>
<sequence>MQRNPRPVVRPLLAAIALLPLALTAQAAGYRFGTQSAAAEGTANANGAEAADASTLFANPAGITRLGKGWNFSGVLDYVDPKTRFTDEGSTISLPGSGLQPRAIGTVGDTMSFAKPQVVPHAYLSYQGDNGLAYGLGVFVPWGTKLNYPANWGGRYNLQSVELKSLSINPNIAWKAAPELSLAAGLNIQYMEGKLKRAVPYASVYAAGLLGAAHQAAVGGAPGLALQLQQQAAQVFGDPSYDGSIAVDGSNWGLGFNLSLLWEPAAGSRVGVSYRSSVAQKLRGHADWTQPTNLPAAVLAAITAAPYNGVTALDHNDSDASLSVRTPESLSAHGFQQLTPSVAIMGDFTFTRDSRLKQLRIDFANTTADSITAEHWKDSTKVSIGAQWKALPSLMLRTGYSRDLSPVPSATRSPALPDAARTWFALGANWAFMDNASVDFSFGHVKLKDAAMNATDDGDGETPCNCSFATARGNYATKATVFGVQFNYKF</sequence>
<evidence type="ECO:0000256" key="7">
    <source>
        <dbReference type="ARBA" id="ARBA00023237"/>
    </source>
</evidence>
<dbReference type="GO" id="GO:0015483">
    <property type="term" value="F:long-chain fatty acid transporting porin activity"/>
    <property type="evidence" value="ECO:0007669"/>
    <property type="project" value="TreeGrafter"/>
</dbReference>
<comment type="subcellular location">
    <subcellularLocation>
        <location evidence="1">Cell outer membrane</location>
        <topology evidence="1">Multi-pass membrane protein</topology>
    </subcellularLocation>
</comment>
<protein>
    <submittedName>
        <fullName evidence="9">Long-chain fatty acid transport protein</fullName>
    </submittedName>
</protein>
<dbReference type="OrthoDB" id="19849at2"/>
<dbReference type="PANTHER" id="PTHR35093">
    <property type="entry name" value="OUTER MEMBRANE PROTEIN NMB0088-RELATED"/>
    <property type="match status" value="1"/>
</dbReference>
<keyword evidence="7" id="KW-0998">Cell outer membrane</keyword>
<dbReference type="SUPFAM" id="SSF56935">
    <property type="entry name" value="Porins"/>
    <property type="match status" value="1"/>
</dbReference>
<dbReference type="Pfam" id="PF03349">
    <property type="entry name" value="Toluene_X"/>
    <property type="match status" value="1"/>
</dbReference>
<dbReference type="RefSeq" id="WP_132569622.1">
    <property type="nucleotide sequence ID" value="NZ_CBCSGL010000034.1"/>
</dbReference>
<comment type="caution">
    <text evidence="9">The sequence shown here is derived from an EMBL/GenBank/DDBJ whole genome shotgun (WGS) entry which is preliminary data.</text>
</comment>
<evidence type="ECO:0000256" key="3">
    <source>
        <dbReference type="ARBA" id="ARBA00022452"/>
    </source>
</evidence>
<evidence type="ECO:0000256" key="1">
    <source>
        <dbReference type="ARBA" id="ARBA00004571"/>
    </source>
</evidence>
<dbReference type="AlphaFoldDB" id="A0A4R3VI91"/>
<feature type="signal peptide" evidence="8">
    <location>
        <begin position="1"/>
        <end position="27"/>
    </location>
</feature>